<dbReference type="PROSITE" id="PS51257">
    <property type="entry name" value="PROKAR_LIPOPROTEIN"/>
    <property type="match status" value="1"/>
</dbReference>
<keyword evidence="3 9" id="KW-0813">Transport</keyword>
<dbReference type="Proteomes" id="UP001371218">
    <property type="component" value="Unassembled WGS sequence"/>
</dbReference>
<keyword evidence="8 9" id="KW-0408">Iron</keyword>
<feature type="chain" id="PRO_5045531076" description="Photosynthetic reaction center cytochrome c subunit" evidence="10">
    <location>
        <begin position="23"/>
        <end position="365"/>
    </location>
</feature>
<dbReference type="InterPro" id="IPR023119">
    <property type="entry name" value="Multihaem_cyt_PRC_cyt_su-like"/>
</dbReference>
<protein>
    <recommendedName>
        <fullName evidence="2 9">Photosynthetic reaction center cytochrome c subunit</fullName>
    </recommendedName>
</protein>
<evidence type="ECO:0000256" key="8">
    <source>
        <dbReference type="ARBA" id="ARBA00023004"/>
    </source>
</evidence>
<evidence type="ECO:0000313" key="11">
    <source>
        <dbReference type="EMBL" id="MEK8031281.1"/>
    </source>
</evidence>
<dbReference type="EMBL" id="JBBUTG010000005">
    <property type="protein sequence ID" value="MEK8031281.1"/>
    <property type="molecule type" value="Genomic_DNA"/>
</dbReference>
<dbReference type="Gene3D" id="1.10.468.10">
    <property type="entry name" value="Photosynthetic Reaction Center, subunit C, domain 2"/>
    <property type="match status" value="2"/>
</dbReference>
<dbReference type="InterPro" id="IPR003158">
    <property type="entry name" value="Photosyn_RC_cyt_c-su"/>
</dbReference>
<keyword evidence="5 9" id="KW-0349">Heme</keyword>
<evidence type="ECO:0000256" key="7">
    <source>
        <dbReference type="ARBA" id="ARBA00022982"/>
    </source>
</evidence>
<reference evidence="11 12" key="1">
    <citation type="submission" date="2024-04" db="EMBL/GenBank/DDBJ databases">
        <title>Novel species of the genus Ideonella isolated from streams.</title>
        <authorList>
            <person name="Lu H."/>
        </authorList>
    </citation>
    <scope>NUCLEOTIDE SEQUENCE [LARGE SCALE GENOMIC DNA]</scope>
    <source>
        <strain evidence="11 12">DXS29W</strain>
    </source>
</reference>
<keyword evidence="6 9" id="KW-0479">Metal-binding</keyword>
<comment type="caution">
    <text evidence="11">The sequence shown here is derived from an EMBL/GenBank/DDBJ whole genome shotgun (WGS) entry which is preliminary data.</text>
</comment>
<keyword evidence="10" id="KW-0732">Signal</keyword>
<evidence type="ECO:0000256" key="5">
    <source>
        <dbReference type="ARBA" id="ARBA00022617"/>
    </source>
</evidence>
<feature type="signal peptide" evidence="10">
    <location>
        <begin position="1"/>
        <end position="22"/>
    </location>
</feature>
<dbReference type="NCBIfam" id="NF040706">
    <property type="entry name" value="photo_cyt_PufC"/>
    <property type="match status" value="1"/>
</dbReference>
<keyword evidence="7 9" id="KW-0249">Electron transport</keyword>
<keyword evidence="12" id="KW-1185">Reference proteome</keyword>
<keyword evidence="9" id="KW-0674">Reaction center</keyword>
<evidence type="ECO:0000256" key="10">
    <source>
        <dbReference type="SAM" id="SignalP"/>
    </source>
</evidence>
<dbReference type="Pfam" id="PF02276">
    <property type="entry name" value="CytoC_RC"/>
    <property type="match status" value="1"/>
</dbReference>
<proteinExistence type="predicted"/>
<evidence type="ECO:0000256" key="1">
    <source>
        <dbReference type="ARBA" id="ARBA00003196"/>
    </source>
</evidence>
<keyword evidence="4 9" id="KW-0602">Photosynthesis</keyword>
<evidence type="ECO:0000256" key="3">
    <source>
        <dbReference type="ARBA" id="ARBA00022448"/>
    </source>
</evidence>
<organism evidence="11 12">
    <name type="scientific">Ideonella lacteola</name>
    <dbReference type="NCBI Taxonomy" id="2984193"/>
    <lineage>
        <taxon>Bacteria</taxon>
        <taxon>Pseudomonadati</taxon>
        <taxon>Pseudomonadota</taxon>
        <taxon>Betaproteobacteria</taxon>
        <taxon>Burkholderiales</taxon>
        <taxon>Sphaerotilaceae</taxon>
        <taxon>Ideonella</taxon>
    </lineage>
</organism>
<evidence type="ECO:0000256" key="6">
    <source>
        <dbReference type="ARBA" id="ARBA00022723"/>
    </source>
</evidence>
<dbReference type="InterPro" id="IPR036280">
    <property type="entry name" value="Multihaem_cyt_sf"/>
</dbReference>
<dbReference type="SUPFAM" id="SSF48695">
    <property type="entry name" value="Multiheme cytochromes"/>
    <property type="match status" value="1"/>
</dbReference>
<evidence type="ECO:0000256" key="2">
    <source>
        <dbReference type="ARBA" id="ARBA00015978"/>
    </source>
</evidence>
<sequence>MTAPRHRAALGRVGGLAAIALAALSGCERPPMDTVQLGYRGTGMTEVYNPRLLALQEGLNAVPEDQPPASPDGPRAKEVFQNVKVLGDQSVGEFTRTMLSMTAWVAPKEGCAYCHNTANLADDSLYTKVVARRMLEMTRHINASWKVHVASTGVTCYTCHRGNPVPTQTWFAPLQNTNHFIGNKAGQNSPATSVGLAALPNDPFSAYLSGSTEIRVEGVTALPSGRGASMQQTEATFGLMTHMSRSLGVNCTFCHNTRQFSGWEESSPQRITAWHGIRMARDVNGNYLDPLAATFPAQRKGPVGDVAKVSCATCHQGAYKPLYGKSMLAGHPELIAPAAKASSGPIPADALAATAAVVSQETKSP</sequence>
<dbReference type="RefSeq" id="WP_341425658.1">
    <property type="nucleotide sequence ID" value="NZ_JBBUTG010000005.1"/>
</dbReference>
<name>A0ABU9BN53_9BURK</name>
<evidence type="ECO:0000313" key="12">
    <source>
        <dbReference type="Proteomes" id="UP001371218"/>
    </source>
</evidence>
<comment type="PTM">
    <text evidence="9">Binds 4 heme groups per subunit.</text>
</comment>
<comment type="function">
    <text evidence="1 9">The reaction center of purple bacteria contains a tightly bound cytochrome molecule which re-reduces the photo oxidized primary electron donor.</text>
</comment>
<dbReference type="CDD" id="cd09224">
    <property type="entry name" value="CytoC_RC"/>
    <property type="match status" value="1"/>
</dbReference>
<accession>A0ABU9BN53</accession>
<evidence type="ECO:0000256" key="4">
    <source>
        <dbReference type="ARBA" id="ARBA00022531"/>
    </source>
</evidence>
<gene>
    <name evidence="11" type="primary">pufC</name>
    <name evidence="11" type="ORF">AACH06_10675</name>
</gene>
<dbReference type="PIRSF" id="PIRSF000017">
    <property type="entry name" value="RC_cytochrome"/>
    <property type="match status" value="1"/>
</dbReference>
<evidence type="ECO:0000256" key="9">
    <source>
        <dbReference type="PIRNR" id="PIRNR000017"/>
    </source>
</evidence>